<comment type="pathway">
    <text evidence="2">Carbohydrate degradation; pentose phosphate pathway; D-ribulose 5-phosphate from D-glucose 6-phosphate (oxidative stage): step 2/3.</text>
</comment>
<dbReference type="EC" id="3.1.1.31" evidence="4"/>
<comment type="similarity">
    <text evidence="3">Belongs to the glucosamine/galactosamine-6-phosphate isomerase family. 6-phosphogluconolactonase subfamily.</text>
</comment>
<dbReference type="PANTHER" id="PTHR11054">
    <property type="entry name" value="6-PHOSPHOGLUCONOLACTONASE"/>
    <property type="match status" value="1"/>
</dbReference>
<dbReference type="GO" id="GO:0017057">
    <property type="term" value="F:6-phosphogluconolactonase activity"/>
    <property type="evidence" value="ECO:0007669"/>
    <property type="project" value="UniProtKB-EC"/>
</dbReference>
<dbReference type="InterPro" id="IPR006148">
    <property type="entry name" value="Glc/Gal-6P_isomerase"/>
</dbReference>
<comment type="catalytic activity">
    <reaction evidence="1">
        <text>6-phospho-D-glucono-1,5-lactone + H2O = 6-phospho-D-gluconate + H(+)</text>
        <dbReference type="Rhea" id="RHEA:12556"/>
        <dbReference type="ChEBI" id="CHEBI:15377"/>
        <dbReference type="ChEBI" id="CHEBI:15378"/>
        <dbReference type="ChEBI" id="CHEBI:57955"/>
        <dbReference type="ChEBI" id="CHEBI:58759"/>
        <dbReference type="EC" id="3.1.1.31"/>
    </reaction>
</comment>
<sequence length="404" mass="45388">MSILTKSASSSAFVRQAAQIKITNVNDEPIMQGAKRLPFCYQRKINWTHNVKQFHRCSIQAFSAVGIVHNQAHTELNSQGSRKRGRPKKDNSSHGGKSHELSASIENLDSENGKQESAQGSSTFQRHLFQYRDDTANVFYEQFDSESEVSEALVKFVSELSKKSIDSHGWFTIALPGGSLVKLLKALVDDPSIDWMKWHVFWVDERVVPLNDNDSNFKLAMGMFLSRVKIPKNQVHHIKYGNDAKIVAKKYDQLMRGLVRRKILRLDSFNLFPQFDMILLGIGPDGHIASLFPNSLQLAEEREWVVAVLHSPKPPSERISMTLPCINAASHVCFAVVGSGKAEVIQRIMEKPALPGALPAQMVRPSNGVVYWFVDKAAAENLSVDAWGDPKKFPAMKYQDEKSR</sequence>
<dbReference type="Gene3D" id="3.40.50.1360">
    <property type="match status" value="1"/>
</dbReference>
<gene>
    <name evidence="8" type="ORF">KP509_31G066600</name>
</gene>
<dbReference type="Proteomes" id="UP000825935">
    <property type="component" value="Chromosome 31"/>
</dbReference>
<evidence type="ECO:0000256" key="3">
    <source>
        <dbReference type="ARBA" id="ARBA00010662"/>
    </source>
</evidence>
<protein>
    <recommendedName>
        <fullName evidence="4">6-phosphogluconolactonase</fullName>
        <ecNumber evidence="4">3.1.1.31</ecNumber>
    </recommendedName>
</protein>
<feature type="compositionally biased region" description="Basic and acidic residues" evidence="6">
    <location>
        <begin position="88"/>
        <end position="100"/>
    </location>
</feature>
<proteinExistence type="inferred from homology"/>
<dbReference type="EMBL" id="CM035436">
    <property type="protein sequence ID" value="KAH7289253.1"/>
    <property type="molecule type" value="Genomic_DNA"/>
</dbReference>
<accession>A0A8T2R096</accession>
<name>A0A8T2R096_CERRI</name>
<dbReference type="AlphaFoldDB" id="A0A8T2R096"/>
<evidence type="ECO:0000256" key="5">
    <source>
        <dbReference type="ARBA" id="ARBA00022801"/>
    </source>
</evidence>
<evidence type="ECO:0000256" key="6">
    <source>
        <dbReference type="SAM" id="MobiDB-lite"/>
    </source>
</evidence>
<dbReference type="OMA" id="SCHIRTI"/>
<dbReference type="FunFam" id="3.40.50.1360:FF:000005">
    <property type="entry name" value="6-phosphogluconolactonase"/>
    <property type="match status" value="1"/>
</dbReference>
<feature type="domain" description="Glucosamine/galactosamine-6-phosphate isomerase" evidence="7">
    <location>
        <begin position="145"/>
        <end position="372"/>
    </location>
</feature>
<dbReference type="OrthoDB" id="432544at2759"/>
<dbReference type="NCBIfam" id="TIGR01198">
    <property type="entry name" value="pgl"/>
    <property type="match status" value="1"/>
</dbReference>
<dbReference type="GO" id="GO:0005975">
    <property type="term" value="P:carbohydrate metabolic process"/>
    <property type="evidence" value="ECO:0007669"/>
    <property type="project" value="InterPro"/>
</dbReference>
<reference evidence="8" key="1">
    <citation type="submission" date="2021-08" db="EMBL/GenBank/DDBJ databases">
        <title>WGS assembly of Ceratopteris richardii.</title>
        <authorList>
            <person name="Marchant D.B."/>
            <person name="Chen G."/>
            <person name="Jenkins J."/>
            <person name="Shu S."/>
            <person name="Leebens-Mack J."/>
            <person name="Grimwood J."/>
            <person name="Schmutz J."/>
            <person name="Soltis P."/>
            <person name="Soltis D."/>
            <person name="Chen Z.-H."/>
        </authorList>
    </citation>
    <scope>NUCLEOTIDE SEQUENCE</scope>
    <source>
        <strain evidence="8">Whitten #5841</strain>
        <tissue evidence="8">Leaf</tissue>
    </source>
</reference>
<evidence type="ECO:0000256" key="4">
    <source>
        <dbReference type="ARBA" id="ARBA00013198"/>
    </source>
</evidence>
<keyword evidence="9" id="KW-1185">Reference proteome</keyword>
<dbReference type="EMBL" id="CM035436">
    <property type="protein sequence ID" value="KAH7289254.1"/>
    <property type="molecule type" value="Genomic_DNA"/>
</dbReference>
<evidence type="ECO:0000313" key="8">
    <source>
        <dbReference type="EMBL" id="KAH7289254.1"/>
    </source>
</evidence>
<dbReference type="InterPro" id="IPR037171">
    <property type="entry name" value="NagB/RpiA_transferase-like"/>
</dbReference>
<comment type="caution">
    <text evidence="8">The sequence shown here is derived from an EMBL/GenBank/DDBJ whole genome shotgun (WGS) entry which is preliminary data.</text>
</comment>
<dbReference type="GO" id="GO:0006098">
    <property type="term" value="P:pentose-phosphate shunt"/>
    <property type="evidence" value="ECO:0007669"/>
    <property type="project" value="InterPro"/>
</dbReference>
<dbReference type="PANTHER" id="PTHR11054:SF23">
    <property type="entry name" value="GLUCOSAMINE_GALACTOSAMINE-6-PHOSPHATE ISOMERASE DOMAIN-CONTAINING PROTEIN"/>
    <property type="match status" value="1"/>
</dbReference>
<evidence type="ECO:0000259" key="7">
    <source>
        <dbReference type="Pfam" id="PF01182"/>
    </source>
</evidence>
<keyword evidence="5" id="KW-0378">Hydrolase</keyword>
<evidence type="ECO:0000256" key="2">
    <source>
        <dbReference type="ARBA" id="ARBA00004961"/>
    </source>
</evidence>
<dbReference type="InterPro" id="IPR039104">
    <property type="entry name" value="6PGL"/>
</dbReference>
<organism evidence="8 9">
    <name type="scientific">Ceratopteris richardii</name>
    <name type="common">Triangle waterfern</name>
    <dbReference type="NCBI Taxonomy" id="49495"/>
    <lineage>
        <taxon>Eukaryota</taxon>
        <taxon>Viridiplantae</taxon>
        <taxon>Streptophyta</taxon>
        <taxon>Embryophyta</taxon>
        <taxon>Tracheophyta</taxon>
        <taxon>Polypodiopsida</taxon>
        <taxon>Polypodiidae</taxon>
        <taxon>Polypodiales</taxon>
        <taxon>Pteridineae</taxon>
        <taxon>Pteridaceae</taxon>
        <taxon>Parkerioideae</taxon>
        <taxon>Ceratopteris</taxon>
    </lineage>
</organism>
<evidence type="ECO:0000256" key="1">
    <source>
        <dbReference type="ARBA" id="ARBA00000832"/>
    </source>
</evidence>
<evidence type="ECO:0000313" key="9">
    <source>
        <dbReference type="Proteomes" id="UP000825935"/>
    </source>
</evidence>
<feature type="region of interest" description="Disordered" evidence="6">
    <location>
        <begin position="74"/>
        <end position="101"/>
    </location>
</feature>
<dbReference type="Pfam" id="PF01182">
    <property type="entry name" value="Glucosamine_iso"/>
    <property type="match status" value="1"/>
</dbReference>
<dbReference type="CDD" id="cd01400">
    <property type="entry name" value="6PGL"/>
    <property type="match status" value="1"/>
</dbReference>
<dbReference type="SUPFAM" id="SSF100950">
    <property type="entry name" value="NagB/RpiA/CoA transferase-like"/>
    <property type="match status" value="1"/>
</dbReference>
<dbReference type="InterPro" id="IPR005900">
    <property type="entry name" value="6-phosphogluconolactonase_DevB"/>
</dbReference>